<accession>A0ABZ3H497</accession>
<evidence type="ECO:0000313" key="1">
    <source>
        <dbReference type="EMBL" id="XAT64119.1"/>
    </source>
</evidence>
<dbReference type="Proteomes" id="UP001492541">
    <property type="component" value="Chromosome"/>
</dbReference>
<organism evidence="1 2">
    <name type="scientific">Geoglobus acetivorans</name>
    <dbReference type="NCBI Taxonomy" id="565033"/>
    <lineage>
        <taxon>Archaea</taxon>
        <taxon>Methanobacteriati</taxon>
        <taxon>Methanobacteriota</taxon>
        <taxon>Archaeoglobi</taxon>
        <taxon>Archaeoglobales</taxon>
        <taxon>Archaeoglobaceae</taxon>
        <taxon>Geoglobus</taxon>
    </lineage>
</organism>
<reference evidence="1 2" key="1">
    <citation type="submission" date="2021-11" db="EMBL/GenBank/DDBJ databases">
        <title>Whole genome of Geoglobus acetivorans.</title>
        <authorList>
            <person name="Liu D."/>
        </authorList>
    </citation>
    <scope>NUCLEOTIDE SEQUENCE [LARGE SCALE GENOMIC DNA]</scope>
    <source>
        <strain evidence="1 2">SBH6</strain>
    </source>
</reference>
<evidence type="ECO:0000313" key="2">
    <source>
        <dbReference type="Proteomes" id="UP001492541"/>
    </source>
</evidence>
<dbReference type="RefSeq" id="WP_193806424.1">
    <property type="nucleotide sequence ID" value="NZ_CP087714.1"/>
</dbReference>
<evidence type="ECO:0008006" key="3">
    <source>
        <dbReference type="Google" id="ProtNLM"/>
    </source>
</evidence>
<keyword evidence="2" id="KW-1185">Reference proteome</keyword>
<protein>
    <recommendedName>
        <fullName evidence="3">Ribbon-helix-helix protein CopG domain-containing protein</fullName>
    </recommendedName>
</protein>
<name>A0ABZ3H497_GEOAI</name>
<sequence length="166" mass="19940">MKISFDIPPDIERALLRKCEELGVSPSEFVIQLLEWYFFKRKRDIPKEAVEFLNFARKKGVERAKKCRYSDGKYCVLETYSRLDIDSEPQPLHPYECLFCNYFSDRDKEEKRERKVFEDAEEVYSVAKLAAKILAKELEQKIYRPKMKVEKEEIGRDDIRKLIENW</sequence>
<gene>
    <name evidence="1" type="ORF">LPQ35_01765</name>
</gene>
<dbReference type="EMBL" id="CP087714">
    <property type="protein sequence ID" value="XAT64119.1"/>
    <property type="molecule type" value="Genomic_DNA"/>
</dbReference>
<proteinExistence type="predicted"/>
<dbReference type="GeneID" id="90448372"/>